<dbReference type="Proteomes" id="UP000626109">
    <property type="component" value="Unassembled WGS sequence"/>
</dbReference>
<dbReference type="PANTHER" id="PTHR13326">
    <property type="entry name" value="TRNA PSEUDOURIDINE SYNTHASE D"/>
    <property type="match status" value="1"/>
</dbReference>
<dbReference type="GO" id="GO:0003723">
    <property type="term" value="F:RNA binding"/>
    <property type="evidence" value="ECO:0007669"/>
    <property type="project" value="InterPro"/>
</dbReference>
<dbReference type="PANTHER" id="PTHR13326:SF21">
    <property type="entry name" value="PSEUDOURIDYLATE SYNTHASE PUS7L"/>
    <property type="match status" value="1"/>
</dbReference>
<sequence>MSRPLALSSLPVPWRFRCQGQRWQSLMHDQRRRYSPACTLPLEEAGIKEFLAPGLLGFPAILKQALQDFQVHEIEPQGQELHLSELLGPPEVSFASDAPAEPTKRMEGGWHLHFRLYKEGLDTMDAIARMARCLGRSRRGFRFAGTKDRNAVSVQRVSCSQLEPEALRAAVLHPEWDHRIRF</sequence>
<name>A0A813IQG3_POLGL</name>
<evidence type="ECO:0000313" key="1">
    <source>
        <dbReference type="EMBL" id="CAE8653200.1"/>
    </source>
</evidence>
<evidence type="ECO:0000313" key="2">
    <source>
        <dbReference type="Proteomes" id="UP000626109"/>
    </source>
</evidence>
<dbReference type="GO" id="GO:0001522">
    <property type="term" value="P:pseudouridine synthesis"/>
    <property type="evidence" value="ECO:0007669"/>
    <property type="project" value="InterPro"/>
</dbReference>
<accession>A0A813IQG3</accession>
<dbReference type="GO" id="GO:0005634">
    <property type="term" value="C:nucleus"/>
    <property type="evidence" value="ECO:0007669"/>
    <property type="project" value="TreeGrafter"/>
</dbReference>
<organism evidence="1 2">
    <name type="scientific">Polarella glacialis</name>
    <name type="common">Dinoflagellate</name>
    <dbReference type="NCBI Taxonomy" id="89957"/>
    <lineage>
        <taxon>Eukaryota</taxon>
        <taxon>Sar</taxon>
        <taxon>Alveolata</taxon>
        <taxon>Dinophyceae</taxon>
        <taxon>Suessiales</taxon>
        <taxon>Suessiaceae</taxon>
        <taxon>Polarella</taxon>
    </lineage>
</organism>
<evidence type="ECO:0008006" key="3">
    <source>
        <dbReference type="Google" id="ProtNLM"/>
    </source>
</evidence>
<proteinExistence type="predicted"/>
<dbReference type="Gene3D" id="3.30.2350.20">
    <property type="entry name" value="TruD, catalytic domain"/>
    <property type="match status" value="1"/>
</dbReference>
<dbReference type="SUPFAM" id="SSF55120">
    <property type="entry name" value="Pseudouridine synthase"/>
    <property type="match status" value="1"/>
</dbReference>
<comment type="caution">
    <text evidence="1">The sequence shown here is derived from an EMBL/GenBank/DDBJ whole genome shotgun (WGS) entry which is preliminary data.</text>
</comment>
<dbReference type="EMBL" id="CAJNNW010011437">
    <property type="protein sequence ID" value="CAE8653200.1"/>
    <property type="molecule type" value="Genomic_DNA"/>
</dbReference>
<dbReference type="InterPro" id="IPR042214">
    <property type="entry name" value="TruD_catalytic"/>
</dbReference>
<dbReference type="GO" id="GO:0009982">
    <property type="term" value="F:pseudouridine synthase activity"/>
    <property type="evidence" value="ECO:0007669"/>
    <property type="project" value="InterPro"/>
</dbReference>
<dbReference type="InterPro" id="IPR001656">
    <property type="entry name" value="PsdUridine_synth_TruD"/>
</dbReference>
<protein>
    <recommendedName>
        <fullName evidence="3">tRNA pseudouridine synthase</fullName>
    </recommendedName>
</protein>
<dbReference type="InterPro" id="IPR020119">
    <property type="entry name" value="PsdUridine_synth_TruD_CS"/>
</dbReference>
<reference evidence="1" key="1">
    <citation type="submission" date="2021-02" db="EMBL/GenBank/DDBJ databases">
        <authorList>
            <person name="Dougan E. K."/>
            <person name="Rhodes N."/>
            <person name="Thang M."/>
            <person name="Chan C."/>
        </authorList>
    </citation>
    <scope>NUCLEOTIDE SEQUENCE</scope>
</reference>
<dbReference type="InterPro" id="IPR020103">
    <property type="entry name" value="PsdUridine_synth_cat_dom_sf"/>
</dbReference>
<dbReference type="AlphaFoldDB" id="A0A813IQG3"/>
<gene>
    <name evidence="1" type="ORF">PGLA2088_LOCUS10224</name>
</gene>
<dbReference type="PROSITE" id="PS01268">
    <property type="entry name" value="UPF0024"/>
    <property type="match status" value="1"/>
</dbReference>
<dbReference type="Pfam" id="PF01142">
    <property type="entry name" value="TruD"/>
    <property type="match status" value="1"/>
</dbReference>